<feature type="region of interest" description="Disordered" evidence="8">
    <location>
        <begin position="329"/>
        <end position="367"/>
    </location>
</feature>
<evidence type="ECO:0000256" key="6">
    <source>
        <dbReference type="ARBA" id="ARBA00023136"/>
    </source>
</evidence>
<organism evidence="11 12">
    <name type="scientific">Pelobates cultripes</name>
    <name type="common">Western spadefoot toad</name>
    <dbReference type="NCBI Taxonomy" id="61616"/>
    <lineage>
        <taxon>Eukaryota</taxon>
        <taxon>Metazoa</taxon>
        <taxon>Chordata</taxon>
        <taxon>Craniata</taxon>
        <taxon>Vertebrata</taxon>
        <taxon>Euteleostomi</taxon>
        <taxon>Amphibia</taxon>
        <taxon>Batrachia</taxon>
        <taxon>Anura</taxon>
        <taxon>Pelobatoidea</taxon>
        <taxon>Pelobatidae</taxon>
        <taxon>Pelobates</taxon>
    </lineage>
</organism>
<dbReference type="InterPro" id="IPR013836">
    <property type="entry name" value="CD34/Podocalyxin"/>
</dbReference>
<evidence type="ECO:0000256" key="7">
    <source>
        <dbReference type="ARBA" id="ARBA00023180"/>
    </source>
</evidence>
<evidence type="ECO:0000256" key="9">
    <source>
        <dbReference type="SAM" id="Phobius"/>
    </source>
</evidence>
<dbReference type="GO" id="GO:0005886">
    <property type="term" value="C:plasma membrane"/>
    <property type="evidence" value="ECO:0007669"/>
    <property type="project" value="UniProtKB-ARBA"/>
</dbReference>
<keyword evidence="6 9" id="KW-0472">Membrane</keyword>
<evidence type="ECO:0000256" key="10">
    <source>
        <dbReference type="SAM" id="SignalP"/>
    </source>
</evidence>
<feature type="chain" id="PRO_5041961923" evidence="10">
    <location>
        <begin position="29"/>
        <end position="367"/>
    </location>
</feature>
<feature type="signal peptide" evidence="10">
    <location>
        <begin position="1"/>
        <end position="28"/>
    </location>
</feature>
<feature type="transmembrane region" description="Helical" evidence="9">
    <location>
        <begin position="275"/>
        <end position="296"/>
    </location>
</feature>
<evidence type="ECO:0000256" key="4">
    <source>
        <dbReference type="ARBA" id="ARBA00022889"/>
    </source>
</evidence>
<keyword evidence="12" id="KW-1185">Reference proteome</keyword>
<keyword evidence="5 9" id="KW-1133">Transmembrane helix</keyword>
<evidence type="ECO:0000256" key="3">
    <source>
        <dbReference type="ARBA" id="ARBA00022729"/>
    </source>
</evidence>
<dbReference type="GO" id="GO:0007160">
    <property type="term" value="P:cell-matrix adhesion"/>
    <property type="evidence" value="ECO:0007669"/>
    <property type="project" value="TreeGrafter"/>
</dbReference>
<dbReference type="Pfam" id="PF06365">
    <property type="entry name" value="CD34_antigen"/>
    <property type="match status" value="1"/>
</dbReference>
<evidence type="ECO:0000256" key="8">
    <source>
        <dbReference type="SAM" id="MobiDB-lite"/>
    </source>
</evidence>
<reference evidence="11" key="1">
    <citation type="submission" date="2022-03" db="EMBL/GenBank/DDBJ databases">
        <authorList>
            <person name="Alioto T."/>
            <person name="Alioto T."/>
            <person name="Gomez Garrido J."/>
        </authorList>
    </citation>
    <scope>NUCLEOTIDE SEQUENCE</scope>
</reference>
<dbReference type="PANTHER" id="PTHR16677:SF1">
    <property type="entry name" value="HEMATOPOIETIC PROGENITOR CELL ANTIGEN CD34"/>
    <property type="match status" value="1"/>
</dbReference>
<comment type="subcellular location">
    <subcellularLocation>
        <location evidence="1">Membrane</location>
        <topology evidence="1">Single-pass type I membrane protein</topology>
    </subcellularLocation>
</comment>
<name>A0AAD1QZN5_PELCU</name>
<evidence type="ECO:0000313" key="11">
    <source>
        <dbReference type="EMBL" id="CAH2220923.1"/>
    </source>
</evidence>
<feature type="compositionally biased region" description="Polar residues" evidence="8">
    <location>
        <begin position="347"/>
        <end position="367"/>
    </location>
</feature>
<protein>
    <submittedName>
        <fullName evidence="11">Hematopoietic progenitor cell antigen CD34 isoform X1</fullName>
    </submittedName>
</protein>
<proteinExistence type="predicted"/>
<accession>A0AAD1QZN5</accession>
<evidence type="ECO:0000313" key="12">
    <source>
        <dbReference type="Proteomes" id="UP001295444"/>
    </source>
</evidence>
<dbReference type="Proteomes" id="UP001295444">
    <property type="component" value="Chromosome 01"/>
</dbReference>
<keyword evidence="7" id="KW-0325">Glycoprotein</keyword>
<dbReference type="InterPro" id="IPR008083">
    <property type="entry name" value="CD34"/>
</dbReference>
<evidence type="ECO:0000256" key="1">
    <source>
        <dbReference type="ARBA" id="ARBA00004479"/>
    </source>
</evidence>
<evidence type="ECO:0000256" key="5">
    <source>
        <dbReference type="ARBA" id="ARBA00022989"/>
    </source>
</evidence>
<sequence>MMFSCRLSAGNRWQVVCCLLSILTLLDASTVNTPTATHTTNTITTQSISTQWPTTITITIAETKNNTQLTTHSHPVVSSASAISTASTIENKDLGTTNTVKTSNTTPADLTMAMNDSTIFTDNSTTESYKTTSFQKTSTITTTAKATESQVNPTQKSALTTIPTNITTEENKKCQITCETLVNQNSNLEVVCFEYNERTNCQNLKEDDRRKLESLLCDDSSLTLYNSEVNPQCILWIPTALEKSKAFKERQKQFNDNLQLKWGHVSDHQTRSQKIMIALITCGVLIAILILAGYFLSNTTRWSPGRQRLGEDYTETDSQGNTLVCVSTYDQNKPNSGAKENGKGQAITPSTTNGHSTKKQAVSDTEL</sequence>
<gene>
    <name evidence="11" type="ORF">PECUL_23A060071</name>
</gene>
<dbReference type="AlphaFoldDB" id="A0AAD1QZN5"/>
<keyword evidence="4" id="KW-0130">Cell adhesion</keyword>
<keyword evidence="3 10" id="KW-0732">Signal</keyword>
<evidence type="ECO:0000256" key="2">
    <source>
        <dbReference type="ARBA" id="ARBA00022692"/>
    </source>
</evidence>
<keyword evidence="2 9" id="KW-0812">Transmembrane</keyword>
<dbReference type="PANTHER" id="PTHR16677">
    <property type="entry name" value="HEMATOPOIETIC PROGENITOR CELL ANTIGEN CD34"/>
    <property type="match status" value="1"/>
</dbReference>
<dbReference type="EMBL" id="OW240912">
    <property type="protein sequence ID" value="CAH2220923.1"/>
    <property type="molecule type" value="Genomic_DNA"/>
</dbReference>